<accession>A0A4R0PC29</accession>
<evidence type="ECO:0000313" key="3">
    <source>
        <dbReference type="Proteomes" id="UP000291301"/>
    </source>
</evidence>
<name>A0A4R0PC29_9HYPH</name>
<evidence type="ECO:0008006" key="4">
    <source>
        <dbReference type="Google" id="ProtNLM"/>
    </source>
</evidence>
<protein>
    <recommendedName>
        <fullName evidence="4">Dynamin</fullName>
    </recommendedName>
</protein>
<keyword evidence="3" id="KW-1185">Reference proteome</keyword>
<dbReference type="EMBL" id="SJST01000003">
    <property type="protein sequence ID" value="TCD14636.1"/>
    <property type="molecule type" value="Genomic_DNA"/>
</dbReference>
<evidence type="ECO:0000313" key="2">
    <source>
        <dbReference type="EMBL" id="TCD14636.1"/>
    </source>
</evidence>
<dbReference type="AlphaFoldDB" id="A0A4R0PC29"/>
<organism evidence="2 3">
    <name type="scientific">Oricola cellulosilytica</name>
    <dbReference type="NCBI Taxonomy" id="1429082"/>
    <lineage>
        <taxon>Bacteria</taxon>
        <taxon>Pseudomonadati</taxon>
        <taxon>Pseudomonadota</taxon>
        <taxon>Alphaproteobacteria</taxon>
        <taxon>Hyphomicrobiales</taxon>
        <taxon>Ahrensiaceae</taxon>
        <taxon>Oricola</taxon>
    </lineage>
</organism>
<feature type="region of interest" description="Disordered" evidence="1">
    <location>
        <begin position="33"/>
        <end position="62"/>
    </location>
</feature>
<gene>
    <name evidence="2" type="ORF">E0D97_10860</name>
</gene>
<dbReference type="Proteomes" id="UP000291301">
    <property type="component" value="Unassembled WGS sequence"/>
</dbReference>
<proteinExistence type="predicted"/>
<reference evidence="2 3" key="1">
    <citation type="journal article" date="2015" name="Antonie Van Leeuwenhoek">
        <title>Oricola cellulosilytica gen. nov., sp. nov., a cellulose-degrading bacterium of the family Phyllobacteriaceae isolated from surface seashore water, and emended descriptions of Mesorhizobium loti and Phyllobacterium myrsinacearum.</title>
        <authorList>
            <person name="Hameed A."/>
            <person name="Shahina M."/>
            <person name="Lai W.A."/>
            <person name="Lin S.Y."/>
            <person name="Young L.S."/>
            <person name="Liu Y.C."/>
            <person name="Hsu Y.H."/>
            <person name="Young C.C."/>
        </authorList>
    </citation>
    <scope>NUCLEOTIDE SEQUENCE [LARGE SCALE GENOMIC DNA]</scope>
    <source>
        <strain evidence="2 3">KCTC 52183</strain>
    </source>
</reference>
<sequence>MALAVIALLIGGVFFMSNGPSNVDINSTASVPAATETAPTAEPAAPVAPIEEPQTPAPATAQ</sequence>
<comment type="caution">
    <text evidence="2">The sequence shown here is derived from an EMBL/GenBank/DDBJ whole genome shotgun (WGS) entry which is preliminary data.</text>
</comment>
<feature type="compositionally biased region" description="Low complexity" evidence="1">
    <location>
        <begin position="33"/>
        <end position="53"/>
    </location>
</feature>
<evidence type="ECO:0000256" key="1">
    <source>
        <dbReference type="SAM" id="MobiDB-lite"/>
    </source>
</evidence>